<name>A0AAD3HKX9_9CHLO</name>
<comment type="caution">
    <text evidence="4">The sequence shown here is derived from an EMBL/GenBank/DDBJ whole genome shotgun (WGS) entry which is preliminary data.</text>
</comment>
<accession>A0AAD3HKX9</accession>
<feature type="compositionally biased region" description="Low complexity" evidence="1">
    <location>
        <begin position="371"/>
        <end position="381"/>
    </location>
</feature>
<feature type="compositionally biased region" description="Polar residues" evidence="1">
    <location>
        <begin position="1170"/>
        <end position="1182"/>
    </location>
</feature>
<evidence type="ECO:0000313" key="4">
    <source>
        <dbReference type="EMBL" id="GFR45154.1"/>
    </source>
</evidence>
<feature type="region of interest" description="Disordered" evidence="1">
    <location>
        <begin position="407"/>
        <end position="432"/>
    </location>
</feature>
<dbReference type="InterPro" id="IPR057984">
    <property type="entry name" value="PATROL1_C"/>
</dbReference>
<proteinExistence type="predicted"/>
<dbReference type="PROSITE" id="PS51259">
    <property type="entry name" value="MHD2"/>
    <property type="match status" value="1"/>
</dbReference>
<feature type="compositionally biased region" description="Low complexity" evidence="1">
    <location>
        <begin position="1183"/>
        <end position="1194"/>
    </location>
</feature>
<dbReference type="PANTHER" id="PTHR31280:SF2">
    <property type="entry name" value="PROTEIN UNC-13 HOMOLOG"/>
    <property type="match status" value="1"/>
</dbReference>
<dbReference type="InterPro" id="IPR014772">
    <property type="entry name" value="Munc13_dom-2"/>
</dbReference>
<dbReference type="PROSITE" id="PS51258">
    <property type="entry name" value="MHD1"/>
    <property type="match status" value="1"/>
</dbReference>
<dbReference type="EMBL" id="BMAR01000009">
    <property type="protein sequence ID" value="GFR45154.1"/>
    <property type="molecule type" value="Genomic_DNA"/>
</dbReference>
<gene>
    <name evidence="4" type="ORF">Agub_g6537</name>
</gene>
<protein>
    <recommendedName>
        <fullName evidence="6">MHD2 domain-containing protein</fullName>
    </recommendedName>
</protein>
<feature type="compositionally biased region" description="Polar residues" evidence="1">
    <location>
        <begin position="230"/>
        <end position="244"/>
    </location>
</feature>
<feature type="domain" description="MHD2" evidence="3">
    <location>
        <begin position="1244"/>
        <end position="1354"/>
    </location>
</feature>
<reference evidence="4 5" key="1">
    <citation type="journal article" date="2021" name="Sci. Rep.">
        <title>Genome sequencing of the multicellular alga Astrephomene provides insights into convergent evolution of germ-soma differentiation.</title>
        <authorList>
            <person name="Yamashita S."/>
            <person name="Yamamoto K."/>
            <person name="Matsuzaki R."/>
            <person name="Suzuki S."/>
            <person name="Yamaguchi H."/>
            <person name="Hirooka S."/>
            <person name="Minakuchi Y."/>
            <person name="Miyagishima S."/>
            <person name="Kawachi M."/>
            <person name="Toyoda A."/>
            <person name="Nozaki H."/>
        </authorList>
    </citation>
    <scope>NUCLEOTIDE SEQUENCE [LARGE SCALE GENOMIC DNA]</scope>
    <source>
        <strain evidence="4 5">NIES-4017</strain>
    </source>
</reference>
<feature type="region of interest" description="Disordered" evidence="1">
    <location>
        <begin position="230"/>
        <end position="286"/>
    </location>
</feature>
<feature type="region of interest" description="Disordered" evidence="1">
    <location>
        <begin position="360"/>
        <end position="382"/>
    </location>
</feature>
<dbReference type="Proteomes" id="UP001054857">
    <property type="component" value="Unassembled WGS sequence"/>
</dbReference>
<evidence type="ECO:0000256" key="1">
    <source>
        <dbReference type="SAM" id="MobiDB-lite"/>
    </source>
</evidence>
<feature type="compositionally biased region" description="Pro residues" evidence="1">
    <location>
        <begin position="66"/>
        <end position="81"/>
    </location>
</feature>
<evidence type="ECO:0000259" key="2">
    <source>
        <dbReference type="PROSITE" id="PS51258"/>
    </source>
</evidence>
<dbReference type="InterPro" id="IPR014770">
    <property type="entry name" value="Munc13_1"/>
</dbReference>
<feature type="compositionally biased region" description="Low complexity" evidence="1">
    <location>
        <begin position="132"/>
        <end position="142"/>
    </location>
</feature>
<feature type="domain" description="MHD1" evidence="2">
    <location>
        <begin position="944"/>
        <end position="1076"/>
    </location>
</feature>
<keyword evidence="5" id="KW-1185">Reference proteome</keyword>
<feature type="region of interest" description="Disordered" evidence="1">
    <location>
        <begin position="826"/>
        <end position="851"/>
    </location>
</feature>
<feature type="compositionally biased region" description="Low complexity" evidence="1">
    <location>
        <begin position="415"/>
        <end position="432"/>
    </location>
</feature>
<dbReference type="InterPro" id="IPR008528">
    <property type="entry name" value="unc-13_homologue"/>
</dbReference>
<evidence type="ECO:0000313" key="5">
    <source>
        <dbReference type="Proteomes" id="UP001054857"/>
    </source>
</evidence>
<evidence type="ECO:0008006" key="6">
    <source>
        <dbReference type="Google" id="ProtNLM"/>
    </source>
</evidence>
<feature type="compositionally biased region" description="Low complexity" evidence="1">
    <location>
        <begin position="878"/>
        <end position="909"/>
    </location>
</feature>
<feature type="region of interest" description="Disordered" evidence="1">
    <location>
        <begin position="1163"/>
        <end position="1202"/>
    </location>
</feature>
<dbReference type="PANTHER" id="PTHR31280">
    <property type="entry name" value="PROTEIN UNC-13 HOMOLOG"/>
    <property type="match status" value="1"/>
</dbReference>
<feature type="compositionally biased region" description="Gly residues" evidence="1">
    <location>
        <begin position="157"/>
        <end position="166"/>
    </location>
</feature>
<dbReference type="Pfam" id="PF25761">
    <property type="entry name" value="TPR_PATROL1"/>
    <property type="match status" value="1"/>
</dbReference>
<feature type="region of interest" description="Disordered" evidence="1">
    <location>
        <begin position="878"/>
        <end position="921"/>
    </location>
</feature>
<feature type="compositionally biased region" description="Gly residues" evidence="1">
    <location>
        <begin position="265"/>
        <end position="281"/>
    </location>
</feature>
<evidence type="ECO:0000259" key="3">
    <source>
        <dbReference type="PROSITE" id="PS51259"/>
    </source>
</evidence>
<organism evidence="4 5">
    <name type="scientific">Astrephomene gubernaculifera</name>
    <dbReference type="NCBI Taxonomy" id="47775"/>
    <lineage>
        <taxon>Eukaryota</taxon>
        <taxon>Viridiplantae</taxon>
        <taxon>Chlorophyta</taxon>
        <taxon>core chlorophytes</taxon>
        <taxon>Chlorophyceae</taxon>
        <taxon>CS clade</taxon>
        <taxon>Chlamydomonadales</taxon>
        <taxon>Astrephomenaceae</taxon>
        <taxon>Astrephomene</taxon>
    </lineage>
</organism>
<feature type="region of interest" description="Disordered" evidence="1">
    <location>
        <begin position="64"/>
        <end position="188"/>
    </location>
</feature>
<sequence>MNRDVWAERRELLEYLLKDHARRGGKIIGPQQGLLYDAKVLDQVNVTALLKQLQAGGAVDIARATGPPPVISSPGPRPPLGPSSSSSRFPTAGDNPFGPPQPAAAGGASGRSVPGDNPFGPPPGSSLGGSNGAAAVPAAASSRHMHHVSADNPFGGPSDGGGGGGNANPFGSTPAGKRPSSGAGAGGTITAADAAMFSKTRSKKVSAGSGGGMLDPPVTAVATATKLSYNLTTAPSPSRPQQQRGGPAGEYDGGAVHRVSDGDRSGGGGGVGGDMDDGAGGIRPPPLDLPQLETGQTEDQLRDLAFLLFAACASGTGLPQHSALLPVVRQQLLVEEGRAADIGRVLRHIQPGGEPTLLDALHPAHPPSSSPPAGSRHASAAGLWRPSQRASLELLLRLIAVVRPTDFEGGSNNNTGSATSHPSASAAGSGSAPGVISHRAFRGFLRWKDVTVAVLERQLALAVEAGWSGERPQLRKMLARMHGAARRADVRGEGDFEEEEYGEATRVLAEVAGRLAEGCATGMRFPWAVRVRLCEILITAIFDSLEPGVYIDEAALVLQFLESVMWPALGLSAPAALAVSAWVHFSMYVATGCREQRLVKHLKQLIARLAAAAAEAPMKGSDPFGLGPEATGAAVPSACGGGSYGGTAAPSAPAEELARDTALAAQVADRIVEWVYDKLCDYHAAFPKGENMSALLDVFVFAARSRGDPPERLAALLAAAVADSTAAQFGRLMRARVDTEGSNETRLLQLASVVHDIADAAESLFCGALLAPHLPAALPVAAAHLHGLYGSHLAPWLHTVGGISPAVLDVFRTANALEQRLTAHIAKAGPPPPPAAAAAAPGAVPPPAPAGAAAAAATPVATPTKSVSSGGNAGALGAAGSSFSSAKKDGANGSSSSASAGGEAAAASKTPSPVFPGGGAAPTAVPTPAAAAGAGSGSLYPPVPSCAPVAQPHPHPGVVYEVLSAHRRWDLAGPLKGAMLQWVSSQVASMNTWAARALQAEKWRPMGSGPDASHTQSAVDVSRMSFEAVEALYGMDVPMPPEVPYALLDGIDAVLRKYVTHVNEKLGDLQRVMPPLPPLTRYKKDVVVKQEHAEMEAGRGSAKGKQKVAFLASVPTVESSPELTNMSASLTPEALAAAAGSLHYLGGRAEALRELCRERQQQSVAAHSAANPSTAGKASSKQLLLAEAPSSSPEPSEPPLSQARTALSAGMQYACKFLATRIVFWDQRANWLELLYRHHVTAPGARIEPQLEALNKVLGALCPAMQEAVRNAFARHLLIAAVQAMERVLLDGGPCRWFTPADVTAIEQDLFKLRSLFHAEGEGLEREVIDGELERLRRLLPLMKLEVGPLMDLLKTARTHGTAQLTASNGAPGAAFDESSLMRVIAHRPERNGSKLLKTLYKLPKKPK</sequence>